<evidence type="ECO:0000313" key="3">
    <source>
        <dbReference type="Proteomes" id="UP001458880"/>
    </source>
</evidence>
<dbReference type="AlphaFoldDB" id="A0AAW1JK16"/>
<comment type="caution">
    <text evidence="2">The sequence shown here is derived from an EMBL/GenBank/DDBJ whole genome shotgun (WGS) entry which is preliminary data.</text>
</comment>
<name>A0AAW1JK16_POPJA</name>
<dbReference type="Proteomes" id="UP001458880">
    <property type="component" value="Unassembled WGS sequence"/>
</dbReference>
<gene>
    <name evidence="2" type="ORF">QE152_g28353</name>
</gene>
<dbReference type="EMBL" id="JASPKY010000352">
    <property type="protein sequence ID" value="KAK9704347.1"/>
    <property type="molecule type" value="Genomic_DNA"/>
</dbReference>
<protein>
    <submittedName>
        <fullName evidence="2">Uncharacterized protein</fullName>
    </submittedName>
</protein>
<proteinExistence type="predicted"/>
<reference evidence="2 3" key="1">
    <citation type="journal article" date="2024" name="BMC Genomics">
        <title>De novo assembly and annotation of Popillia japonica's genome with initial clues to its potential as an invasive pest.</title>
        <authorList>
            <person name="Cucini C."/>
            <person name="Boschi S."/>
            <person name="Funari R."/>
            <person name="Cardaioli E."/>
            <person name="Iannotti N."/>
            <person name="Marturano G."/>
            <person name="Paoli F."/>
            <person name="Bruttini M."/>
            <person name="Carapelli A."/>
            <person name="Frati F."/>
            <person name="Nardi F."/>
        </authorList>
    </citation>
    <scope>NUCLEOTIDE SEQUENCE [LARGE SCALE GENOMIC DNA]</scope>
    <source>
        <strain evidence="2">DMR45628</strain>
    </source>
</reference>
<evidence type="ECO:0000313" key="2">
    <source>
        <dbReference type="EMBL" id="KAK9704347.1"/>
    </source>
</evidence>
<organism evidence="2 3">
    <name type="scientific">Popillia japonica</name>
    <name type="common">Japanese beetle</name>
    <dbReference type="NCBI Taxonomy" id="7064"/>
    <lineage>
        <taxon>Eukaryota</taxon>
        <taxon>Metazoa</taxon>
        <taxon>Ecdysozoa</taxon>
        <taxon>Arthropoda</taxon>
        <taxon>Hexapoda</taxon>
        <taxon>Insecta</taxon>
        <taxon>Pterygota</taxon>
        <taxon>Neoptera</taxon>
        <taxon>Endopterygota</taxon>
        <taxon>Coleoptera</taxon>
        <taxon>Polyphaga</taxon>
        <taxon>Scarabaeiformia</taxon>
        <taxon>Scarabaeidae</taxon>
        <taxon>Rutelinae</taxon>
        <taxon>Popillia</taxon>
    </lineage>
</organism>
<accession>A0AAW1JK16</accession>
<keyword evidence="3" id="KW-1185">Reference proteome</keyword>
<evidence type="ECO:0000256" key="1">
    <source>
        <dbReference type="SAM" id="MobiDB-lite"/>
    </source>
</evidence>
<sequence>MNTGKASDEVEKEQKRCEPEHDNSFEEIRKFRRSKLTPRSPIKVQEPQKDTGFNMEEIRKMLREFKEEFKEDIPEIKTEIRTEMKGMLEDVKELLRYFIQMLIKFIDMAI</sequence>
<feature type="region of interest" description="Disordered" evidence="1">
    <location>
        <begin position="1"/>
        <end position="26"/>
    </location>
</feature>